<feature type="region of interest" description="Disordered" evidence="4">
    <location>
        <begin position="311"/>
        <end position="331"/>
    </location>
</feature>
<sequence>MAGTNAYMVANLIEKMSNDDRDFRYMALNDLINELEKNAVINIDEAIEHKVITAVLGLMRDNSGEVQNLAVKCLGPLVKRVRVDNTLEIIEKLSDYATQTEDEMLRGIASMGLKTVISEVDPSMGESICPRILPRLLEMAQSSSYEMQMDSLDVLAEVLSRFGSQVTSEEQSRVQQVLMPLLDHPRAAVRKRTTVAIGYSVVHLTEDMYSTLMERLLRGLESTKSSEKLRTLIQCAGVLSRYSTKHLSGYLSKVMPIIVQHTVQADEDDELREICLQSLESFVVRCPTEITSYLNEIIKLGLEYIKYDPNYAEDDDDEEDEEMEESEDDEFDDAIEYSDDDDDISWKVRRSATKLLAAVIETRLDLLEQLYENVAPALINRFKEREETVRIDVLQTFIILLRQTGIHERQELIKLEEARRVNLYFDTTGFGEELCLLPEITPRAATKPTQGPKLLLSQLVPNLTTALAKQLSSKSTQTRQAGFQLLRELLYVLQSGLDDRIQLFIPAIEGSLTAAGDQQQVALTSNLRIEVLAFLRQLFRTHEPASLYPFLDRLAPAVIRTTSDRLYKIASEALVVCIELLKVIRPIKYNSETQQYDISPMNDQYMQYIHDIYRATVQIMTTSDADQEVKERSIMCFGALLAQANDVLQSEQREAWDMLLERLRNEVTRVITMRTLAIVCQSPVTVGEESKRCALVAVDELAMLLRKSNRNLRVASAQCLRILVKKFGEYLNEQSYQNLVNEVVPLLSDDDLHLLPLSLRLMETLIIVQPASAKQAKTTILPTLLGLIQSPLLQGSALDSLLDLFAALGKADPQDYQELVQSLINPMLNAQTSGVSAGGVAAVANKQAAATVAQCVAVLAANVDAANRNETVQMFGNWIATPSTNDSIKYLSLLTLGELGRRRELEQIDGIQQNILALFGAQSEEVKFAAAFALGNISVGDINKHLPVILSQIKEQPKKRYLLLNSLKEVITRSNEGSKLQQVSNMIWEVLLESCDAEQEEGTRNVAAECLGKLALTDPNQYFPVLQTKLSAPSAYMRATVATAIKYTIADPTNEHDDLLRPTLSGLLPLLKDESLEVQRLALLTLNSAVHRKQALVKDILSDMIPLLYQETVVKEELIHTVEMGPFKHKVDDGLEIRKAAFECLYALLGYFDSIDANDFLDRVRDGLNDQHDIKMLAYLMLGRLAKIVPSAIQQRLDEYAEPLKTTLDFKMRSNAVKQEVEKNQELVRATLRCIVSLQGLEHSGSPKFNALLKEVRTGPLAEEYKKTMAEVDSREATRGTNDYMDLS</sequence>
<dbReference type="Pfam" id="PF25782">
    <property type="entry name" value="TPR_CAND1"/>
    <property type="match status" value="1"/>
</dbReference>
<dbReference type="Pfam" id="PF08623">
    <property type="entry name" value="TIP120"/>
    <property type="match status" value="1"/>
</dbReference>
<name>A0A068RVD4_9FUNG</name>
<feature type="domain" description="TATA-binding protein interacting (TIP20)" evidence="5">
    <location>
        <begin position="1096"/>
        <end position="1256"/>
    </location>
</feature>
<dbReference type="Proteomes" id="UP000027586">
    <property type="component" value="Unassembled WGS sequence"/>
</dbReference>
<keyword evidence="7" id="KW-1185">Reference proteome</keyword>
<dbReference type="InterPro" id="IPR016024">
    <property type="entry name" value="ARM-type_fold"/>
</dbReference>
<dbReference type="EMBL" id="CBTN010000015">
    <property type="protein sequence ID" value="CDH52931.1"/>
    <property type="molecule type" value="Genomic_DNA"/>
</dbReference>
<dbReference type="InterPro" id="IPR011989">
    <property type="entry name" value="ARM-like"/>
</dbReference>
<dbReference type="InterPro" id="IPR039852">
    <property type="entry name" value="CAND1/CAND2"/>
</dbReference>
<evidence type="ECO:0000313" key="7">
    <source>
        <dbReference type="Proteomes" id="UP000027586"/>
    </source>
</evidence>
<evidence type="ECO:0000256" key="2">
    <source>
        <dbReference type="ARBA" id="ARBA00022737"/>
    </source>
</evidence>
<evidence type="ECO:0000256" key="3">
    <source>
        <dbReference type="ARBA" id="ARBA00022786"/>
    </source>
</evidence>
<accession>A0A068RVD4</accession>
<dbReference type="Gene3D" id="1.25.10.10">
    <property type="entry name" value="Leucine-rich Repeat Variant"/>
    <property type="match status" value="1"/>
</dbReference>
<comment type="similarity">
    <text evidence="1">Belongs to the CAND family.</text>
</comment>
<comment type="caution">
    <text evidence="6">The sequence shown here is derived from an EMBL/GenBank/DDBJ whole genome shotgun (WGS) entry which is preliminary data.</text>
</comment>
<dbReference type="VEuPathDB" id="FungiDB:LCOR_04357.1"/>
<evidence type="ECO:0000313" key="6">
    <source>
        <dbReference type="EMBL" id="CDH52931.1"/>
    </source>
</evidence>
<dbReference type="PANTHER" id="PTHR12696">
    <property type="entry name" value="TIP120"/>
    <property type="match status" value="1"/>
</dbReference>
<gene>
    <name evidence="6" type="ORF">LCOR_04357.1</name>
</gene>
<organism evidence="6 7">
    <name type="scientific">Lichtheimia corymbifera JMRC:FSU:9682</name>
    <dbReference type="NCBI Taxonomy" id="1263082"/>
    <lineage>
        <taxon>Eukaryota</taxon>
        <taxon>Fungi</taxon>
        <taxon>Fungi incertae sedis</taxon>
        <taxon>Mucoromycota</taxon>
        <taxon>Mucoromycotina</taxon>
        <taxon>Mucoromycetes</taxon>
        <taxon>Mucorales</taxon>
        <taxon>Lichtheimiaceae</taxon>
        <taxon>Lichtheimia</taxon>
    </lineage>
</organism>
<dbReference type="STRING" id="1263082.A0A068RVD4"/>
<dbReference type="SUPFAM" id="SSF48371">
    <property type="entry name" value="ARM repeat"/>
    <property type="match status" value="1"/>
</dbReference>
<proteinExistence type="inferred from homology"/>
<dbReference type="InterPro" id="IPR013932">
    <property type="entry name" value="TATA-bd_TIP120"/>
</dbReference>
<evidence type="ECO:0000256" key="4">
    <source>
        <dbReference type="SAM" id="MobiDB-lite"/>
    </source>
</evidence>
<evidence type="ECO:0000256" key="1">
    <source>
        <dbReference type="ARBA" id="ARBA00007657"/>
    </source>
</evidence>
<evidence type="ECO:0000259" key="5">
    <source>
        <dbReference type="Pfam" id="PF08623"/>
    </source>
</evidence>
<dbReference type="OrthoDB" id="6260732at2759"/>
<dbReference type="GO" id="GO:0010265">
    <property type="term" value="P:SCF complex assembly"/>
    <property type="evidence" value="ECO:0007669"/>
    <property type="project" value="InterPro"/>
</dbReference>
<protein>
    <submittedName>
        <fullName evidence="6">Cullin-associated nedd8-dissociated protein 2isoform 1</fullName>
    </submittedName>
</protein>
<reference evidence="6" key="1">
    <citation type="submission" date="2013-08" db="EMBL/GenBank/DDBJ databases">
        <title>Gene expansion shapes genome architecture in the human pathogen Lichtheimia corymbifera: an evolutionary genomics analysis in the ancient terrestrial Mucorales (Mucoromycotina).</title>
        <authorList>
            <person name="Schwartze V.U."/>
            <person name="Winter S."/>
            <person name="Shelest E."/>
            <person name="Marcet-Houben M."/>
            <person name="Horn F."/>
            <person name="Wehner S."/>
            <person name="Hoffmann K."/>
            <person name="Riege K."/>
            <person name="Sammeth M."/>
            <person name="Nowrousian M."/>
            <person name="Valiante V."/>
            <person name="Linde J."/>
            <person name="Jacobsen I.D."/>
            <person name="Marz M."/>
            <person name="Brakhage A.A."/>
            <person name="Gabaldon T."/>
            <person name="Bocker S."/>
            <person name="Voigt K."/>
        </authorList>
    </citation>
    <scope>NUCLEOTIDE SEQUENCE [LARGE SCALE GENOMIC DNA]</scope>
    <source>
        <strain evidence="6">FSU 9682</strain>
    </source>
</reference>
<keyword evidence="3" id="KW-0833">Ubl conjugation pathway</keyword>
<keyword evidence="2" id="KW-0677">Repeat</keyword>